<dbReference type="Gene3D" id="1.10.1760.20">
    <property type="match status" value="1"/>
</dbReference>
<feature type="transmembrane region" description="Helical" evidence="3">
    <location>
        <begin position="112"/>
        <end position="129"/>
    </location>
</feature>
<keyword evidence="1 3" id="KW-0812">Transmembrane</keyword>
<feature type="transmembrane region" description="Helical" evidence="3">
    <location>
        <begin position="141"/>
        <end position="162"/>
    </location>
</feature>
<evidence type="ECO:0000313" key="4">
    <source>
        <dbReference type="EMBL" id="RRK09426.1"/>
    </source>
</evidence>
<gene>
    <name evidence="4" type="ORF">D1831_12765</name>
</gene>
<keyword evidence="5" id="KW-1185">Reference proteome</keyword>
<feature type="transmembrane region" description="Helical" evidence="3">
    <location>
        <begin position="20"/>
        <end position="38"/>
    </location>
</feature>
<dbReference type="PANTHER" id="PTHR37815:SF3">
    <property type="entry name" value="UPF0397 PROTEIN SPR0429"/>
    <property type="match status" value="1"/>
</dbReference>
<proteinExistence type="predicted"/>
<protein>
    <submittedName>
        <fullName evidence="4">ECF transporter S component</fullName>
    </submittedName>
</protein>
<keyword evidence="2 3" id="KW-1133">Transmembrane helix</keyword>
<dbReference type="PANTHER" id="PTHR37815">
    <property type="entry name" value="UPF0397 PROTEIN BC_2624-RELATED"/>
    <property type="match status" value="1"/>
</dbReference>
<dbReference type="OrthoDB" id="411368at2"/>
<evidence type="ECO:0000313" key="5">
    <source>
        <dbReference type="Proteomes" id="UP000283633"/>
    </source>
</evidence>
<reference evidence="4 5" key="1">
    <citation type="submission" date="2018-08" db="EMBL/GenBank/DDBJ databases">
        <title>Genome Lactobacillus garii FI11369.</title>
        <authorList>
            <person name="Diaz M."/>
            <person name="Narbad A."/>
        </authorList>
    </citation>
    <scope>NUCLEOTIDE SEQUENCE [LARGE SCALE GENOMIC DNA]</scope>
    <source>
        <strain evidence="4 5">FI11369</strain>
    </source>
</reference>
<keyword evidence="3" id="KW-0472">Membrane</keyword>
<evidence type="ECO:0000256" key="1">
    <source>
        <dbReference type="ARBA" id="ARBA00022692"/>
    </source>
</evidence>
<dbReference type="EMBL" id="QWZQ01000057">
    <property type="protein sequence ID" value="RRK09426.1"/>
    <property type="molecule type" value="Genomic_DNA"/>
</dbReference>
<sequence length="174" mass="18462">MVKLTDGNQHKITTKTVTTLGILIAVTVVISLFFHIPVPMTHGYINLCDAGIFIAALLFGRRGGAIVGGASGLLLDLLLGYSQYMIFSLIVHGLEGWIAGQFGAGRRKGQQVVALAVACVVMVGGYFISDSIMYTIQTGLVGIPTNFVQAVVGGLIAFPVVARVKRHVKTEFNA</sequence>
<dbReference type="Proteomes" id="UP000283633">
    <property type="component" value="Unassembled WGS sequence"/>
</dbReference>
<comment type="caution">
    <text evidence="4">The sequence shown here is derived from an EMBL/GenBank/DDBJ whole genome shotgun (WGS) entry which is preliminary data.</text>
</comment>
<feature type="transmembrane region" description="Helical" evidence="3">
    <location>
        <begin position="81"/>
        <end position="100"/>
    </location>
</feature>
<organism evidence="4 5">
    <name type="scientific">Lactiplantibacillus garii</name>
    <dbReference type="NCBI Taxonomy" id="2306423"/>
    <lineage>
        <taxon>Bacteria</taxon>
        <taxon>Bacillati</taxon>
        <taxon>Bacillota</taxon>
        <taxon>Bacilli</taxon>
        <taxon>Lactobacillales</taxon>
        <taxon>Lactobacillaceae</taxon>
        <taxon>Lactiplantibacillus</taxon>
    </lineage>
</organism>
<evidence type="ECO:0000256" key="2">
    <source>
        <dbReference type="ARBA" id="ARBA00022989"/>
    </source>
</evidence>
<accession>A0A426D493</accession>
<dbReference type="Pfam" id="PF07155">
    <property type="entry name" value="ECF-ribofla_trS"/>
    <property type="match status" value="1"/>
</dbReference>
<dbReference type="GO" id="GO:0016020">
    <property type="term" value="C:membrane"/>
    <property type="evidence" value="ECO:0007669"/>
    <property type="project" value="InterPro"/>
</dbReference>
<name>A0A426D493_9LACO</name>
<dbReference type="InterPro" id="IPR009825">
    <property type="entry name" value="ECF_substrate-spec-like"/>
</dbReference>
<dbReference type="AlphaFoldDB" id="A0A426D493"/>
<evidence type="ECO:0000256" key="3">
    <source>
        <dbReference type="SAM" id="Phobius"/>
    </source>
</evidence>
<dbReference type="RefSeq" id="WP_125073263.1">
    <property type="nucleotide sequence ID" value="NZ_QWZQ01000057.1"/>
</dbReference>